<dbReference type="EMBL" id="JNVU01000024">
    <property type="protein sequence ID" value="KEI44619.1"/>
    <property type="molecule type" value="Genomic_DNA"/>
</dbReference>
<keyword evidence="3" id="KW-1185">Reference proteome</keyword>
<reference evidence="2 3" key="1">
    <citation type="submission" date="2014-06" db="EMBL/GenBank/DDBJ databases">
        <title>Saccharopolyspora rectivirgula DSM-43113 Genome sequencing.</title>
        <authorList>
            <person name="Barrera C."/>
            <person name="Millon L."/>
            <person name="Rognon B."/>
            <person name="Zaugg C."/>
            <person name="Monod M."/>
        </authorList>
    </citation>
    <scope>NUCLEOTIDE SEQUENCE [LARGE SCALE GENOMIC DNA]</scope>
    <source>
        <strain evidence="2 3">DSM 43113</strain>
    </source>
</reference>
<accession>A0A073BA70</accession>
<keyword evidence="1" id="KW-0472">Membrane</keyword>
<dbReference type="Proteomes" id="UP000031419">
    <property type="component" value="Unassembled WGS sequence"/>
</dbReference>
<gene>
    <name evidence="2" type="ORF">GU90_08900</name>
</gene>
<keyword evidence="1" id="KW-0812">Transmembrane</keyword>
<name>A0A073BA70_9PSEU</name>
<evidence type="ECO:0000256" key="1">
    <source>
        <dbReference type="SAM" id="Phobius"/>
    </source>
</evidence>
<protein>
    <submittedName>
        <fullName evidence="2">Membrane protein</fullName>
    </submittedName>
</protein>
<evidence type="ECO:0000313" key="3">
    <source>
        <dbReference type="Proteomes" id="UP000031419"/>
    </source>
</evidence>
<evidence type="ECO:0000313" key="2">
    <source>
        <dbReference type="EMBL" id="KEI44619.1"/>
    </source>
</evidence>
<dbReference type="RefSeq" id="WP_029721624.1">
    <property type="nucleotide sequence ID" value="NZ_JAJUIW010000031.1"/>
</dbReference>
<feature type="transmembrane region" description="Helical" evidence="1">
    <location>
        <begin position="27"/>
        <end position="46"/>
    </location>
</feature>
<sequence>MLWKVIGGLLLLWLVLSVAGVLIKGLFWLAVIGAIAFVATAAIGWAKDRKEINR</sequence>
<keyword evidence="1" id="KW-1133">Transmembrane helix</keyword>
<comment type="caution">
    <text evidence="2">The sequence shown here is derived from an EMBL/GenBank/DDBJ whole genome shotgun (WGS) entry which is preliminary data.</text>
</comment>
<proteinExistence type="predicted"/>
<dbReference type="AlphaFoldDB" id="A0A073BA70"/>
<organism evidence="2 3">
    <name type="scientific">Saccharopolyspora rectivirgula</name>
    <dbReference type="NCBI Taxonomy" id="28042"/>
    <lineage>
        <taxon>Bacteria</taxon>
        <taxon>Bacillati</taxon>
        <taxon>Actinomycetota</taxon>
        <taxon>Actinomycetes</taxon>
        <taxon>Pseudonocardiales</taxon>
        <taxon>Pseudonocardiaceae</taxon>
        <taxon>Saccharopolyspora</taxon>
    </lineage>
</organism>